<dbReference type="Proteomes" id="UP001143548">
    <property type="component" value="Unassembled WGS sequence"/>
</dbReference>
<evidence type="ECO:0000313" key="7">
    <source>
        <dbReference type="EMBL" id="GKZ22362.1"/>
    </source>
</evidence>
<protein>
    <recommendedName>
        <fullName evidence="6">Xylanolytic transcriptional activator regulatory domain-containing protein</fullName>
    </recommendedName>
</protein>
<sequence>MLATLGCDLLDRSQDSPQSFQITSVEHPRPPLESGQIVFVGEASPLTWLARNQVPDKAFHRPIVRRHVSGVEEHSTALSATADSVSHINSLQSLLLDAFCARFLPLYPIIAGTKLLRDWSHGAIPPLLKYSVLFIGAVHTAAEAFEQLGAYSKADALDALYYKAKQIYDSDTEADRICLIQSMFMLQFRFGSEPCYKNSLWWSSNAVSLAQTVGLHRSTRHLALPSEDKRLWKKIWWVLFVRLNSLTALQNCCRTELTLGKIRDRQISSGTGKPMMIDERDCDVEDLTTEDFVDGESVETAYFTISLVQIARIINEVVRYKYSPAASVNLLREDIKANIHCTLQTWQAELTPIMRYCTISNRNRFALILGLPPPQRDFTTALAFHAAGRISDYAKEILQYFTVNEFPIYAGMIVYSAMALHSAESIPSEDEGERDQQQRRSKIYNSCVLEFENMYQILRMYKLYFGKTVDIGKDYGA</sequence>
<evidence type="ECO:0000256" key="4">
    <source>
        <dbReference type="ARBA" id="ARBA00023163"/>
    </source>
</evidence>
<evidence type="ECO:0000256" key="1">
    <source>
        <dbReference type="ARBA" id="ARBA00022833"/>
    </source>
</evidence>
<accession>A0A9W5YUK1</accession>
<dbReference type="InterPro" id="IPR052073">
    <property type="entry name" value="Amide_Lactam_Regulators"/>
</dbReference>
<keyword evidence="1" id="KW-0862">Zinc</keyword>
<dbReference type="InterPro" id="IPR007219">
    <property type="entry name" value="XnlR_reg_dom"/>
</dbReference>
<evidence type="ECO:0000256" key="5">
    <source>
        <dbReference type="ARBA" id="ARBA00023242"/>
    </source>
</evidence>
<comment type="caution">
    <text evidence="7">The sequence shown here is derived from an EMBL/GenBank/DDBJ whole genome shotgun (WGS) entry which is preliminary data.</text>
</comment>
<dbReference type="GO" id="GO:0003677">
    <property type="term" value="F:DNA binding"/>
    <property type="evidence" value="ECO:0007669"/>
    <property type="project" value="UniProtKB-KW"/>
</dbReference>
<reference evidence="7" key="1">
    <citation type="submission" date="2022-07" db="EMBL/GenBank/DDBJ databases">
        <title>Taxonomy of Aspergillus series Nigri: significant species reduction supported by multi-species coalescent approaches.</title>
        <authorList>
            <person name="Bian C."/>
            <person name="Kusuya Y."/>
            <person name="Sklenar F."/>
            <person name="D'hooge E."/>
            <person name="Yaguchi T."/>
            <person name="Takahashi H."/>
            <person name="Hubka V."/>
        </authorList>
    </citation>
    <scope>NUCLEOTIDE SEQUENCE</scope>
    <source>
        <strain evidence="7">CBS 733.88</strain>
    </source>
</reference>
<keyword evidence="4" id="KW-0804">Transcription</keyword>
<dbReference type="Pfam" id="PF04082">
    <property type="entry name" value="Fungal_trans"/>
    <property type="match status" value="1"/>
</dbReference>
<dbReference type="PANTHER" id="PTHR47171:SF1">
    <property type="entry name" value="ZN(II)2CYS6 TRANSCRIPTION FACTOR (EUROFUNG)"/>
    <property type="match status" value="1"/>
</dbReference>
<dbReference type="PANTHER" id="PTHR47171">
    <property type="entry name" value="FARA-RELATED"/>
    <property type="match status" value="1"/>
</dbReference>
<dbReference type="AlphaFoldDB" id="A0A9W5YUK1"/>
<dbReference type="EMBL" id="BROQ01000051">
    <property type="protein sequence ID" value="GKZ22362.1"/>
    <property type="molecule type" value="Genomic_DNA"/>
</dbReference>
<organism evidence="7 8">
    <name type="scientific">Aspergillus brasiliensis</name>
    <dbReference type="NCBI Taxonomy" id="319629"/>
    <lineage>
        <taxon>Eukaryota</taxon>
        <taxon>Fungi</taxon>
        <taxon>Dikarya</taxon>
        <taxon>Ascomycota</taxon>
        <taxon>Pezizomycotina</taxon>
        <taxon>Eurotiomycetes</taxon>
        <taxon>Eurotiomycetidae</taxon>
        <taxon>Eurotiales</taxon>
        <taxon>Aspergillaceae</taxon>
        <taxon>Aspergillus</taxon>
        <taxon>Aspergillus subgen. Circumdati</taxon>
    </lineage>
</organism>
<proteinExistence type="predicted"/>
<keyword evidence="3" id="KW-0238">DNA-binding</keyword>
<gene>
    <name evidence="7" type="ORF">AbraCBS73388_008505</name>
</gene>
<keyword evidence="2" id="KW-0805">Transcription regulation</keyword>
<dbReference type="GO" id="GO:0006351">
    <property type="term" value="P:DNA-templated transcription"/>
    <property type="evidence" value="ECO:0007669"/>
    <property type="project" value="InterPro"/>
</dbReference>
<name>A0A9W5YUK1_9EURO</name>
<dbReference type="CDD" id="cd12148">
    <property type="entry name" value="fungal_TF_MHR"/>
    <property type="match status" value="1"/>
</dbReference>
<evidence type="ECO:0000256" key="2">
    <source>
        <dbReference type="ARBA" id="ARBA00023015"/>
    </source>
</evidence>
<evidence type="ECO:0000313" key="8">
    <source>
        <dbReference type="Proteomes" id="UP001143548"/>
    </source>
</evidence>
<evidence type="ECO:0000256" key="3">
    <source>
        <dbReference type="ARBA" id="ARBA00023125"/>
    </source>
</evidence>
<dbReference type="GO" id="GO:0008270">
    <property type="term" value="F:zinc ion binding"/>
    <property type="evidence" value="ECO:0007669"/>
    <property type="project" value="InterPro"/>
</dbReference>
<feature type="domain" description="Xylanolytic transcriptional activator regulatory" evidence="6">
    <location>
        <begin position="96"/>
        <end position="241"/>
    </location>
</feature>
<keyword evidence="5" id="KW-0539">Nucleus</keyword>
<evidence type="ECO:0000259" key="6">
    <source>
        <dbReference type="Pfam" id="PF04082"/>
    </source>
</evidence>